<dbReference type="InterPro" id="IPR050297">
    <property type="entry name" value="LipidA_mod_glycosyltrf_83"/>
</dbReference>
<dbReference type="GO" id="GO:0016763">
    <property type="term" value="F:pentosyltransferase activity"/>
    <property type="evidence" value="ECO:0007669"/>
    <property type="project" value="TreeGrafter"/>
</dbReference>
<evidence type="ECO:0000256" key="1">
    <source>
        <dbReference type="ARBA" id="ARBA00004651"/>
    </source>
</evidence>
<feature type="transmembrane region" description="Helical" evidence="9">
    <location>
        <begin position="7"/>
        <end position="27"/>
    </location>
</feature>
<organism evidence="11 12">
    <name type="scientific">Mycolicibacterium moriokaense</name>
    <dbReference type="NCBI Taxonomy" id="39691"/>
    <lineage>
        <taxon>Bacteria</taxon>
        <taxon>Bacillati</taxon>
        <taxon>Actinomycetota</taxon>
        <taxon>Actinomycetes</taxon>
        <taxon>Mycobacteriales</taxon>
        <taxon>Mycobacteriaceae</taxon>
        <taxon>Mycolicibacterium</taxon>
    </lineage>
</organism>
<gene>
    <name evidence="11" type="ORF">MMOR_16240</name>
</gene>
<feature type="region of interest" description="Disordered" evidence="8">
    <location>
        <begin position="838"/>
        <end position="858"/>
    </location>
</feature>
<dbReference type="PANTHER" id="PTHR33908:SF11">
    <property type="entry name" value="MEMBRANE PROTEIN"/>
    <property type="match status" value="1"/>
</dbReference>
<feature type="transmembrane region" description="Helical" evidence="9">
    <location>
        <begin position="863"/>
        <end position="881"/>
    </location>
</feature>
<proteinExistence type="predicted"/>
<feature type="transmembrane region" description="Helical" evidence="9">
    <location>
        <begin position="321"/>
        <end position="343"/>
    </location>
</feature>
<dbReference type="PANTHER" id="PTHR33908">
    <property type="entry name" value="MANNOSYLTRANSFERASE YKCB-RELATED"/>
    <property type="match status" value="1"/>
</dbReference>
<evidence type="ECO:0000256" key="7">
    <source>
        <dbReference type="ARBA" id="ARBA00023136"/>
    </source>
</evidence>
<dbReference type="InterPro" id="IPR038731">
    <property type="entry name" value="RgtA/B/C-like"/>
</dbReference>
<dbReference type="RefSeq" id="WP_083149027.1">
    <property type="nucleotide sequence ID" value="NZ_AP022560.1"/>
</dbReference>
<feature type="transmembrane region" description="Helical" evidence="9">
    <location>
        <begin position="117"/>
        <end position="134"/>
    </location>
</feature>
<comment type="subcellular location">
    <subcellularLocation>
        <location evidence="1">Cell membrane</location>
        <topology evidence="1">Multi-pass membrane protein</topology>
    </subcellularLocation>
</comment>
<keyword evidence="4" id="KW-0808">Transferase</keyword>
<evidence type="ECO:0000256" key="5">
    <source>
        <dbReference type="ARBA" id="ARBA00022692"/>
    </source>
</evidence>
<keyword evidence="5 9" id="KW-0812">Transmembrane</keyword>
<evidence type="ECO:0000256" key="2">
    <source>
        <dbReference type="ARBA" id="ARBA00022475"/>
    </source>
</evidence>
<dbReference type="GO" id="GO:0009103">
    <property type="term" value="P:lipopolysaccharide biosynthetic process"/>
    <property type="evidence" value="ECO:0007669"/>
    <property type="project" value="UniProtKB-ARBA"/>
</dbReference>
<keyword evidence="3" id="KW-0328">Glycosyltransferase</keyword>
<evidence type="ECO:0000313" key="12">
    <source>
        <dbReference type="Proteomes" id="UP000466681"/>
    </source>
</evidence>
<accession>A0AAD1H885</accession>
<keyword evidence="12" id="KW-1185">Reference proteome</keyword>
<evidence type="ECO:0000256" key="8">
    <source>
        <dbReference type="SAM" id="MobiDB-lite"/>
    </source>
</evidence>
<evidence type="ECO:0000259" key="10">
    <source>
        <dbReference type="Pfam" id="PF13231"/>
    </source>
</evidence>
<feature type="transmembrane region" description="Helical" evidence="9">
    <location>
        <begin position="166"/>
        <end position="194"/>
    </location>
</feature>
<evidence type="ECO:0000256" key="9">
    <source>
        <dbReference type="SAM" id="Phobius"/>
    </source>
</evidence>
<evidence type="ECO:0000313" key="11">
    <source>
        <dbReference type="EMBL" id="BBX00688.1"/>
    </source>
</evidence>
<dbReference type="EMBL" id="AP022560">
    <property type="protein sequence ID" value="BBX00688.1"/>
    <property type="molecule type" value="Genomic_DNA"/>
</dbReference>
<dbReference type="AlphaFoldDB" id="A0AAD1H885"/>
<keyword evidence="2" id="KW-1003">Cell membrane</keyword>
<evidence type="ECO:0000256" key="6">
    <source>
        <dbReference type="ARBA" id="ARBA00022989"/>
    </source>
</evidence>
<feature type="transmembrane region" description="Helical" evidence="9">
    <location>
        <begin position="90"/>
        <end position="110"/>
    </location>
</feature>
<name>A0AAD1H885_9MYCO</name>
<dbReference type="KEGG" id="mmor:MMOR_16240"/>
<keyword evidence="7 9" id="KW-0472">Membrane</keyword>
<evidence type="ECO:0000256" key="4">
    <source>
        <dbReference type="ARBA" id="ARBA00022679"/>
    </source>
</evidence>
<dbReference type="GO" id="GO:0005886">
    <property type="term" value="C:plasma membrane"/>
    <property type="evidence" value="ECO:0007669"/>
    <property type="project" value="UniProtKB-SubCell"/>
</dbReference>
<sequence length="890" mass="94681">MNRLRRLNPSIPLVAVLLLLTAIPRLINLTGSPTRLDDEGTYVAQAYAITEWGELAHYTYWYDHPPAGWLQLAVWNLFVGNEFGGSAVVAGRYLVALVAVLTAALLWTLARRIGMSRMAAAAAVTVYAVSPLAISLSRSVYLDNLAIAWLLGALVLVCSPRHRLSAIFGAAACFGICVLTKETMFLFVPMLAWLVWIKTAPATRRYALTVFAAVFGVVVSTYALMAVVRGELLPGPGHVSLWEGIKFQLWQREDSGALGDPQSLKRHTIDEWLALDPVLPWLGAPIALTGLVIERVRPFAVGLLILVVTVVRPGYLPVPFVIAAVPFIALLAAGIGEAAVARLRRRLEAPRPYARYLRTAAVAATVLFASVVVSLWLPSYHSVLVADNDAPMRQAQQWINQNVPKPDRLIVDDALWVDLVDDGRDRRNVVWSYKVDTDQQVQNWAPRGWADYEWVVSTASMRANMPDQGVLTDAMSHARPVATFGSGGKRVDILRVDTGSSSEPSAAAVPAFGSQVAARLDAASNPDARAALQSRTVDQRVVAGLAVLASTQPVVLDGFSSTDAERIAGTPQRELTLRGTPDELQRIAAFFDRQSEPFAVESAEIDGDRIRIRFPAGATDVGLGEGSPAAPGGPAAVRVADMRKTAPADHIEFVRIDGGAGGSVHAGAGPDPAAYRTMPAGTYVMMTVGDRGGAPKMRQAFTVMPGGAYTLALFSAAESADVAAQLAPDSAPDGSAVRLLHAAGVAGAVRLTLTPPGGEPTVLADNAQYGLITGYAPMPAGRYDAAVTANGHEWRLPVELADGGPTTLVLNDGPDGPLLQQMHDVPGAAARLDPPDLTMPAAGSVPEKTPSQTVREGTSRSKAIPAVLCTVVIVGAAVLVAKTLRRQRQW</sequence>
<dbReference type="Proteomes" id="UP000466681">
    <property type="component" value="Chromosome"/>
</dbReference>
<feature type="transmembrane region" description="Helical" evidence="9">
    <location>
        <begin position="355"/>
        <end position="377"/>
    </location>
</feature>
<keyword evidence="6 9" id="KW-1133">Transmembrane helix</keyword>
<evidence type="ECO:0000256" key="3">
    <source>
        <dbReference type="ARBA" id="ARBA00022676"/>
    </source>
</evidence>
<reference evidence="11 12" key="1">
    <citation type="journal article" date="2019" name="Emerg. Microbes Infect.">
        <title>Comprehensive subspecies identification of 175 nontuberculous mycobacteria species based on 7547 genomic profiles.</title>
        <authorList>
            <person name="Matsumoto Y."/>
            <person name="Kinjo T."/>
            <person name="Motooka D."/>
            <person name="Nabeya D."/>
            <person name="Jung N."/>
            <person name="Uechi K."/>
            <person name="Horii T."/>
            <person name="Iida T."/>
            <person name="Fujita J."/>
            <person name="Nakamura S."/>
        </authorList>
    </citation>
    <scope>NUCLEOTIDE SEQUENCE [LARGE SCALE GENOMIC DNA]</scope>
    <source>
        <strain evidence="11 12">JCM 6375</strain>
    </source>
</reference>
<feature type="domain" description="Glycosyltransferase RgtA/B/C/D-like" evidence="10">
    <location>
        <begin position="63"/>
        <end position="219"/>
    </location>
</feature>
<dbReference type="Pfam" id="PF13231">
    <property type="entry name" value="PMT_2"/>
    <property type="match status" value="1"/>
</dbReference>
<protein>
    <recommendedName>
        <fullName evidence="10">Glycosyltransferase RgtA/B/C/D-like domain-containing protein</fullName>
    </recommendedName>
</protein>
<feature type="transmembrane region" description="Helical" evidence="9">
    <location>
        <begin position="296"/>
        <end position="315"/>
    </location>
</feature>
<feature type="transmembrane region" description="Helical" evidence="9">
    <location>
        <begin position="206"/>
        <end position="228"/>
    </location>
</feature>